<dbReference type="Proteomes" id="UP000054217">
    <property type="component" value="Unassembled WGS sequence"/>
</dbReference>
<evidence type="ECO:0000313" key="2">
    <source>
        <dbReference type="Proteomes" id="UP000054217"/>
    </source>
</evidence>
<protein>
    <submittedName>
        <fullName evidence="1">Uncharacterized protein</fullName>
    </submittedName>
</protein>
<gene>
    <name evidence="1" type="ORF">M404DRAFT_1008340</name>
</gene>
<organism evidence="1 2">
    <name type="scientific">Pisolithus tinctorius Marx 270</name>
    <dbReference type="NCBI Taxonomy" id="870435"/>
    <lineage>
        <taxon>Eukaryota</taxon>
        <taxon>Fungi</taxon>
        <taxon>Dikarya</taxon>
        <taxon>Basidiomycota</taxon>
        <taxon>Agaricomycotina</taxon>
        <taxon>Agaricomycetes</taxon>
        <taxon>Agaricomycetidae</taxon>
        <taxon>Boletales</taxon>
        <taxon>Sclerodermatineae</taxon>
        <taxon>Pisolithaceae</taxon>
        <taxon>Pisolithus</taxon>
    </lineage>
</organism>
<dbReference type="EMBL" id="KN832098">
    <property type="protein sequence ID" value="KIN94426.1"/>
    <property type="molecule type" value="Genomic_DNA"/>
</dbReference>
<reference evidence="2" key="2">
    <citation type="submission" date="2015-01" db="EMBL/GenBank/DDBJ databases">
        <title>Evolutionary Origins and Diversification of the Mycorrhizal Mutualists.</title>
        <authorList>
            <consortium name="DOE Joint Genome Institute"/>
            <consortium name="Mycorrhizal Genomics Consortium"/>
            <person name="Kohler A."/>
            <person name="Kuo A."/>
            <person name="Nagy L.G."/>
            <person name="Floudas D."/>
            <person name="Copeland A."/>
            <person name="Barry K.W."/>
            <person name="Cichocki N."/>
            <person name="Veneault-Fourrey C."/>
            <person name="LaButti K."/>
            <person name="Lindquist E.A."/>
            <person name="Lipzen A."/>
            <person name="Lundell T."/>
            <person name="Morin E."/>
            <person name="Murat C."/>
            <person name="Riley R."/>
            <person name="Ohm R."/>
            <person name="Sun H."/>
            <person name="Tunlid A."/>
            <person name="Henrissat B."/>
            <person name="Grigoriev I.V."/>
            <person name="Hibbett D.S."/>
            <person name="Martin F."/>
        </authorList>
    </citation>
    <scope>NUCLEOTIDE SEQUENCE [LARGE SCALE GENOMIC DNA]</scope>
    <source>
        <strain evidence="2">Marx 270</strain>
    </source>
</reference>
<accession>A0A0C3J9S8</accession>
<dbReference type="InParanoid" id="A0A0C3J9S8"/>
<name>A0A0C3J9S8_PISTI</name>
<sequence>MMGSAVVGSVEAFLGFVKFAYQPRTAMALTESSSSTHLRCFSAGETLPLNTI</sequence>
<proteinExistence type="predicted"/>
<dbReference type="HOGENOM" id="CLU_3088195_0_0_1"/>
<reference evidence="1 2" key="1">
    <citation type="submission" date="2014-04" db="EMBL/GenBank/DDBJ databases">
        <authorList>
            <consortium name="DOE Joint Genome Institute"/>
            <person name="Kuo A."/>
            <person name="Kohler A."/>
            <person name="Costa M.D."/>
            <person name="Nagy L.G."/>
            <person name="Floudas D."/>
            <person name="Copeland A."/>
            <person name="Barry K.W."/>
            <person name="Cichocki N."/>
            <person name="Veneault-Fourrey C."/>
            <person name="LaButti K."/>
            <person name="Lindquist E.A."/>
            <person name="Lipzen A."/>
            <person name="Lundell T."/>
            <person name="Morin E."/>
            <person name="Murat C."/>
            <person name="Sun H."/>
            <person name="Tunlid A."/>
            <person name="Henrissat B."/>
            <person name="Grigoriev I.V."/>
            <person name="Hibbett D.S."/>
            <person name="Martin F."/>
            <person name="Nordberg H.P."/>
            <person name="Cantor M.N."/>
            <person name="Hua S.X."/>
        </authorList>
    </citation>
    <scope>NUCLEOTIDE SEQUENCE [LARGE SCALE GENOMIC DNA]</scope>
    <source>
        <strain evidence="1 2">Marx 270</strain>
    </source>
</reference>
<dbReference type="AlphaFoldDB" id="A0A0C3J9S8"/>
<keyword evidence="2" id="KW-1185">Reference proteome</keyword>
<evidence type="ECO:0000313" key="1">
    <source>
        <dbReference type="EMBL" id="KIN94426.1"/>
    </source>
</evidence>